<reference evidence="1 2" key="1">
    <citation type="submission" date="2018-06" db="EMBL/GenBank/DDBJ databases">
        <title>A transcriptomic atlas of mushroom development highlights an independent origin of complex multicellularity.</title>
        <authorList>
            <consortium name="DOE Joint Genome Institute"/>
            <person name="Krizsan K."/>
            <person name="Almasi E."/>
            <person name="Merenyi Z."/>
            <person name="Sahu N."/>
            <person name="Viragh M."/>
            <person name="Koszo T."/>
            <person name="Mondo S."/>
            <person name="Kiss B."/>
            <person name="Balint B."/>
            <person name="Kues U."/>
            <person name="Barry K."/>
            <person name="Hegedus J.C."/>
            <person name="Henrissat B."/>
            <person name="Johnson J."/>
            <person name="Lipzen A."/>
            <person name="Ohm R."/>
            <person name="Nagy I."/>
            <person name="Pangilinan J."/>
            <person name="Yan J."/>
            <person name="Xiong Y."/>
            <person name="Grigoriev I.V."/>
            <person name="Hibbett D.S."/>
            <person name="Nagy L.G."/>
        </authorList>
    </citation>
    <scope>NUCLEOTIDE SEQUENCE [LARGE SCALE GENOMIC DNA]</scope>
    <source>
        <strain evidence="1 2">SZMC22713</strain>
    </source>
</reference>
<proteinExistence type="predicted"/>
<keyword evidence="2" id="KW-1185">Reference proteome</keyword>
<dbReference type="AlphaFoldDB" id="A0A4Y7QID0"/>
<name>A0A4Y7QID0_9AGAM</name>
<organism evidence="1 2">
    <name type="scientific">Rickenella mellea</name>
    <dbReference type="NCBI Taxonomy" id="50990"/>
    <lineage>
        <taxon>Eukaryota</taxon>
        <taxon>Fungi</taxon>
        <taxon>Dikarya</taxon>
        <taxon>Basidiomycota</taxon>
        <taxon>Agaricomycotina</taxon>
        <taxon>Agaricomycetes</taxon>
        <taxon>Hymenochaetales</taxon>
        <taxon>Rickenellaceae</taxon>
        <taxon>Rickenella</taxon>
    </lineage>
</organism>
<dbReference type="Proteomes" id="UP000294933">
    <property type="component" value="Unassembled WGS sequence"/>
</dbReference>
<accession>A0A4Y7QID0</accession>
<sequence length="209" mass="24125">MTHYPWASLVKPSKHYWSSSTLATRILSFHHCHMRSFGTKTEPFLSRPLKVYALACTFGWAEDADKLSEQTLDLDLSSPYYAEVLKSIDSTFLYKLFQLRWGIKAEVVDGIRLTADMSYDDCYGCKPNCTSSETPAEEEWECLELLIRGELDRCPDGSSLRQSKFWSQVGLARLWNLRCNECGERAVRKSSVKERSLWRLDEAEPFTKK</sequence>
<gene>
    <name evidence="1" type="ORF">BD410DRAFT_783734</name>
</gene>
<protein>
    <submittedName>
        <fullName evidence="1">Uncharacterized protein</fullName>
    </submittedName>
</protein>
<dbReference type="EMBL" id="ML170161">
    <property type="protein sequence ID" value="TDL26640.1"/>
    <property type="molecule type" value="Genomic_DNA"/>
</dbReference>
<evidence type="ECO:0000313" key="2">
    <source>
        <dbReference type="Proteomes" id="UP000294933"/>
    </source>
</evidence>
<evidence type="ECO:0000313" key="1">
    <source>
        <dbReference type="EMBL" id="TDL26640.1"/>
    </source>
</evidence>
<dbReference type="VEuPathDB" id="FungiDB:BD410DRAFT_783734"/>